<dbReference type="Proteomes" id="UP001164705">
    <property type="component" value="Chromosome"/>
</dbReference>
<keyword evidence="1" id="KW-0812">Transmembrane</keyword>
<evidence type="ECO:0000256" key="1">
    <source>
        <dbReference type="SAM" id="Phobius"/>
    </source>
</evidence>
<accession>A0A9E8SDI3</accession>
<dbReference type="EMBL" id="CP113088">
    <property type="protein sequence ID" value="WAC01787.1"/>
    <property type="molecule type" value="Genomic_DNA"/>
</dbReference>
<evidence type="ECO:0000313" key="2">
    <source>
        <dbReference type="EMBL" id="WAC01787.1"/>
    </source>
</evidence>
<evidence type="ECO:0000313" key="3">
    <source>
        <dbReference type="Proteomes" id="UP001164705"/>
    </source>
</evidence>
<keyword evidence="1" id="KW-0472">Membrane</keyword>
<keyword evidence="3" id="KW-1185">Reference proteome</keyword>
<feature type="transmembrane region" description="Helical" evidence="1">
    <location>
        <begin position="36"/>
        <end position="56"/>
    </location>
</feature>
<proteinExistence type="predicted"/>
<sequence length="78" mass="8932">MKMIKLKVSAMQWLGFTTLILITLVLFASLNIAFTWVFYLVVIGQGSLIFTVFKVLKDDYITGKTFEDFYEDKPIANA</sequence>
<protein>
    <submittedName>
        <fullName evidence="2">Uncharacterized protein</fullName>
    </submittedName>
</protein>
<gene>
    <name evidence="2" type="ORF">N7U66_18160</name>
</gene>
<reference evidence="2" key="1">
    <citation type="submission" date="2022-11" db="EMBL/GenBank/DDBJ databases">
        <title>Lacinutrix neustonica HL-RS19T sp. nov., isolated from the surface microlayer sample of brackish Lake Shihwa.</title>
        <authorList>
            <person name="Choi J.Y."/>
            <person name="Hwang C.Y."/>
        </authorList>
    </citation>
    <scope>NUCLEOTIDE SEQUENCE</scope>
    <source>
        <strain evidence="2">HL-RS19</strain>
    </source>
</reference>
<name>A0A9E8SDI3_9FLAO</name>
<keyword evidence="1" id="KW-1133">Transmembrane helix</keyword>
<feature type="transmembrane region" description="Helical" evidence="1">
    <location>
        <begin position="12"/>
        <end position="30"/>
    </location>
</feature>
<dbReference type="AlphaFoldDB" id="A0A9E8SDI3"/>
<dbReference type="RefSeq" id="WP_267676385.1">
    <property type="nucleotide sequence ID" value="NZ_CP113088.1"/>
</dbReference>
<dbReference type="KEGG" id="lnu:N7U66_18160"/>
<organism evidence="2 3">
    <name type="scientific">Lacinutrix neustonica</name>
    <dbReference type="NCBI Taxonomy" id="2980107"/>
    <lineage>
        <taxon>Bacteria</taxon>
        <taxon>Pseudomonadati</taxon>
        <taxon>Bacteroidota</taxon>
        <taxon>Flavobacteriia</taxon>
        <taxon>Flavobacteriales</taxon>
        <taxon>Flavobacteriaceae</taxon>
        <taxon>Lacinutrix</taxon>
    </lineage>
</organism>